<evidence type="ECO:0000313" key="2">
    <source>
        <dbReference type="Proteomes" id="UP000095131"/>
    </source>
</evidence>
<proteinExistence type="predicted"/>
<dbReference type="EMBL" id="MDCJ01000002">
    <property type="protein sequence ID" value="ODS12411.1"/>
    <property type="molecule type" value="Genomic_DNA"/>
</dbReference>
<comment type="caution">
    <text evidence="1">The sequence shown here is derived from an EMBL/GenBank/DDBJ whole genome shotgun (WGS) entry which is preliminary data.</text>
</comment>
<accession>A0A1E3WRM1</accession>
<sequence length="228" mass="27022">MIKKDTFVKLNSDCFKNANKKQAELYFNLNVFELKMVLVMLAHANKINTINKNKELSVKFKIELDNMRKKESLLNVFKLSKKEFAEKISEIRHPYFEQIIVSQTGENNIVIEFVLKRSYVLEMNTAKTGFVKLEGIMSYKSISKIKMHIQLSYFSNYRMPFNFAINFLDISKKQARKDQIRSIKSIFKGLKIENDCEYIFPKPREPKDNLHYNFLIKTKKSHTDDVYF</sequence>
<dbReference type="RefSeq" id="WP_069447134.1">
    <property type="nucleotide sequence ID" value="NZ_MDCJ01000002.1"/>
</dbReference>
<evidence type="ECO:0008006" key="3">
    <source>
        <dbReference type="Google" id="ProtNLM"/>
    </source>
</evidence>
<name>A0A1E3WRM1_9VIBR</name>
<dbReference type="OrthoDB" id="7058459at2"/>
<gene>
    <name evidence="1" type="ORF">VSF3289_02715</name>
</gene>
<organism evidence="1 2">
    <name type="scientific">Vibrio scophthalmi</name>
    <dbReference type="NCBI Taxonomy" id="45658"/>
    <lineage>
        <taxon>Bacteria</taxon>
        <taxon>Pseudomonadati</taxon>
        <taxon>Pseudomonadota</taxon>
        <taxon>Gammaproteobacteria</taxon>
        <taxon>Vibrionales</taxon>
        <taxon>Vibrionaceae</taxon>
        <taxon>Vibrio</taxon>
    </lineage>
</organism>
<evidence type="ECO:0000313" key="1">
    <source>
        <dbReference type="EMBL" id="ODS12411.1"/>
    </source>
</evidence>
<protein>
    <recommendedName>
        <fullName evidence="3">Initiator Rep protein domain-containing protein</fullName>
    </recommendedName>
</protein>
<dbReference type="AlphaFoldDB" id="A0A1E3WRM1"/>
<reference evidence="1 2" key="1">
    <citation type="submission" date="2016-08" db="EMBL/GenBank/DDBJ databases">
        <title>Genome sequencing of Vibrio scophthalmi strain FP3289, an isolated from Paralichthys olivaceus.</title>
        <authorList>
            <person name="Han H.-J."/>
        </authorList>
    </citation>
    <scope>NUCLEOTIDE SEQUENCE [LARGE SCALE GENOMIC DNA]</scope>
    <source>
        <strain evidence="1 2">FP3289</strain>
    </source>
</reference>
<dbReference type="Proteomes" id="UP000095131">
    <property type="component" value="Unassembled WGS sequence"/>
</dbReference>